<keyword evidence="2" id="KW-1185">Reference proteome</keyword>
<organism evidence="1 2">
    <name type="scientific">Babesia microti (strain RI)</name>
    <dbReference type="NCBI Taxonomy" id="1133968"/>
    <lineage>
        <taxon>Eukaryota</taxon>
        <taxon>Sar</taxon>
        <taxon>Alveolata</taxon>
        <taxon>Apicomplexa</taxon>
        <taxon>Aconoidasida</taxon>
        <taxon>Piroplasmida</taxon>
        <taxon>Babesiidae</taxon>
        <taxon>Babesia</taxon>
    </lineage>
</organism>
<reference evidence="1 2" key="2">
    <citation type="journal article" date="2013" name="PLoS ONE">
        <title>Whole genome mapping and re-organization of the nuclear and mitochondrial genomes of Babesia microti isolates.</title>
        <authorList>
            <person name="Cornillot E."/>
            <person name="Dassouli A."/>
            <person name="Garg A."/>
            <person name="Pachikara N."/>
            <person name="Randazzo S."/>
            <person name="Depoix D."/>
            <person name="Carcy B."/>
            <person name="Delbecq S."/>
            <person name="Frutos R."/>
            <person name="Silva J.C."/>
            <person name="Sutton R."/>
            <person name="Krause P.J."/>
            <person name="Mamoun C.B."/>
        </authorList>
    </citation>
    <scope>NUCLEOTIDE SEQUENCE [LARGE SCALE GENOMIC DNA]</scope>
    <source>
        <strain evidence="1 2">RI</strain>
    </source>
</reference>
<dbReference type="Proteomes" id="UP000002899">
    <property type="component" value="Chromosome IV"/>
</dbReference>
<dbReference type="SUPFAM" id="SSF52833">
    <property type="entry name" value="Thioredoxin-like"/>
    <property type="match status" value="1"/>
</dbReference>
<proteinExistence type="predicted"/>
<dbReference type="OrthoDB" id="415696at2759"/>
<reference evidence="1 2" key="1">
    <citation type="journal article" date="2012" name="Nucleic Acids Res.">
        <title>Sequencing of the smallest Apicomplexan genome from the human pathogen Babesia microti.</title>
        <authorList>
            <person name="Cornillot E."/>
            <person name="Hadj-Kaddour K."/>
            <person name="Dassouli A."/>
            <person name="Noel B."/>
            <person name="Ranwez V."/>
            <person name="Vacherie B."/>
            <person name="Augagneur Y."/>
            <person name="Bres V."/>
            <person name="Duclos A."/>
            <person name="Randazzo S."/>
            <person name="Carcy B."/>
            <person name="Debierre-Grockiego F."/>
            <person name="Delbecq S."/>
            <person name="Moubri-Menage K."/>
            <person name="Shams-Eldin H."/>
            <person name="Usmani-Brown S."/>
            <person name="Bringaud F."/>
            <person name="Wincker P."/>
            <person name="Vivares C.P."/>
            <person name="Schwarz R.T."/>
            <person name="Schetters T.P."/>
            <person name="Krause P.J."/>
            <person name="Gorenflot A."/>
            <person name="Berry V."/>
            <person name="Barbe V."/>
            <person name="Ben Mamoun C."/>
        </authorList>
    </citation>
    <scope>NUCLEOTIDE SEQUENCE [LARGE SCALE GENOMIC DNA]</scope>
    <source>
        <strain evidence="1 2">RI</strain>
    </source>
</reference>
<dbReference type="GeneID" id="24426572"/>
<dbReference type="AlphaFoldDB" id="I7IHN4"/>
<accession>I7IHN4</accession>
<evidence type="ECO:0000313" key="1">
    <source>
        <dbReference type="EMBL" id="CCF76117.1"/>
    </source>
</evidence>
<dbReference type="InterPro" id="IPR036249">
    <property type="entry name" value="Thioredoxin-like_sf"/>
</dbReference>
<protein>
    <submittedName>
        <fullName evidence="1">Uncharacterized protein</fullName>
    </submittedName>
</protein>
<sequence length="159" mass="17817">MIGLYSVTRAILKFGTQSRSLFTLQEFSNYALAEYKKDSKGVDRVIECLIKNNKFVLFLEGTVDRPASLCAMNIVKMLTILQVLPLVTIDILAEPACYGYLNTKLNDTPTSILAANGKIIGNHDEILEYFKNGKLLQVLKHQRIVGPSHLDKYLPISNI</sequence>
<dbReference type="PROSITE" id="PS51354">
    <property type="entry name" value="GLUTAREDOXIN_2"/>
    <property type="match status" value="1"/>
</dbReference>
<dbReference type="EMBL" id="LN871599">
    <property type="protein sequence ID" value="CCF76117.1"/>
    <property type="molecule type" value="Genomic_DNA"/>
</dbReference>
<dbReference type="KEGG" id="bmic:BmR1_04g09750"/>
<dbReference type="RefSeq" id="XP_012650525.1">
    <property type="nucleotide sequence ID" value="XM_012795071.1"/>
</dbReference>
<dbReference type="Gene3D" id="3.40.30.10">
    <property type="entry name" value="Glutaredoxin"/>
    <property type="match status" value="1"/>
</dbReference>
<gene>
    <name evidence="1" type="ORF">BmR1_04g09750</name>
</gene>
<reference evidence="1 2" key="3">
    <citation type="journal article" date="2016" name="Sci. Rep.">
        <title>Genome-wide diversity and gene expression profiling of Babesia microti isolates identify polymorphic genes that mediate host-pathogen interactions.</title>
        <authorList>
            <person name="Silva J.C."/>
            <person name="Cornillot E."/>
            <person name="McCracken C."/>
            <person name="Usmani-Brown S."/>
            <person name="Dwivedi A."/>
            <person name="Ifeonu O.O."/>
            <person name="Crabtree J."/>
            <person name="Gotia H.T."/>
            <person name="Virji A.Z."/>
            <person name="Reynes C."/>
            <person name="Colinge J."/>
            <person name="Kumar V."/>
            <person name="Lawres L."/>
            <person name="Pazzi J.E."/>
            <person name="Pablo J.V."/>
            <person name="Hung C."/>
            <person name="Brancato J."/>
            <person name="Kumari P."/>
            <person name="Orvis J."/>
            <person name="Tretina K."/>
            <person name="Chibucos M."/>
            <person name="Ott S."/>
            <person name="Sadzewicz L."/>
            <person name="Sengamalay N."/>
            <person name="Shetty A.C."/>
            <person name="Su Q."/>
            <person name="Tallon L."/>
            <person name="Fraser C.M."/>
            <person name="Frutos R."/>
            <person name="Molina D.M."/>
            <person name="Krause P.J."/>
            <person name="Ben Mamoun C."/>
        </authorList>
    </citation>
    <scope>NUCLEOTIDE SEQUENCE [LARGE SCALE GENOMIC DNA]</scope>
    <source>
        <strain evidence="1 2">RI</strain>
    </source>
</reference>
<evidence type="ECO:0000313" key="2">
    <source>
        <dbReference type="Proteomes" id="UP000002899"/>
    </source>
</evidence>
<name>I7IHN4_BABMR</name>
<dbReference type="VEuPathDB" id="PiroplasmaDB:BmR1_04g09750"/>